<keyword evidence="8" id="KW-0472">Membrane</keyword>
<organism evidence="12 13">
    <name type="scientific">Globisporangium ultimum (strain ATCC 200006 / CBS 805.95 / DAOM BR144)</name>
    <name type="common">Pythium ultimum</name>
    <dbReference type="NCBI Taxonomy" id="431595"/>
    <lineage>
        <taxon>Eukaryota</taxon>
        <taxon>Sar</taxon>
        <taxon>Stramenopiles</taxon>
        <taxon>Oomycota</taxon>
        <taxon>Peronosporomycetes</taxon>
        <taxon>Pythiales</taxon>
        <taxon>Pythiaceae</taxon>
        <taxon>Globisporangium</taxon>
    </lineage>
</organism>
<evidence type="ECO:0000259" key="11">
    <source>
        <dbReference type="PROSITE" id="PS50203"/>
    </source>
</evidence>
<dbReference type="SUPFAM" id="SSF49562">
    <property type="entry name" value="C2 domain (Calcium/lipid-binding domain, CaLB)"/>
    <property type="match status" value="1"/>
</dbReference>
<feature type="transmembrane region" description="Helical" evidence="8">
    <location>
        <begin position="1374"/>
        <end position="1394"/>
    </location>
</feature>
<dbReference type="Gene3D" id="2.60.40.150">
    <property type="entry name" value="C2 domain"/>
    <property type="match status" value="1"/>
</dbReference>
<dbReference type="Pfam" id="PF00648">
    <property type="entry name" value="Peptidase_C2"/>
    <property type="match status" value="1"/>
</dbReference>
<dbReference type="InterPro" id="IPR038765">
    <property type="entry name" value="Papain-like_cys_pep_sf"/>
</dbReference>
<feature type="transmembrane region" description="Helical" evidence="8">
    <location>
        <begin position="628"/>
        <end position="649"/>
    </location>
</feature>
<feature type="transmembrane region" description="Helical" evidence="8">
    <location>
        <begin position="1005"/>
        <end position="1028"/>
    </location>
</feature>
<evidence type="ECO:0000313" key="12">
    <source>
        <dbReference type="EnsemblProtists" id="PYU1_T001003"/>
    </source>
</evidence>
<dbReference type="InterPro" id="IPR036213">
    <property type="entry name" value="Calpain_III_sf"/>
</dbReference>
<reference evidence="13" key="2">
    <citation type="submission" date="2010-04" db="EMBL/GenBank/DDBJ databases">
        <authorList>
            <person name="Buell R."/>
            <person name="Hamilton J."/>
            <person name="Hostetler J."/>
        </authorList>
    </citation>
    <scope>NUCLEOTIDE SEQUENCE [LARGE SCALE GENOMIC DNA]</scope>
    <source>
        <strain evidence="13">DAOM:BR144</strain>
    </source>
</reference>
<dbReference type="eggNOG" id="KOG0045">
    <property type="taxonomic scope" value="Eukaryota"/>
</dbReference>
<dbReference type="CDD" id="cd00044">
    <property type="entry name" value="CysPc"/>
    <property type="match status" value="1"/>
</dbReference>
<dbReference type="PRINTS" id="PR00704">
    <property type="entry name" value="CALPAIN"/>
</dbReference>
<dbReference type="OMA" id="NRFKLMS"/>
<dbReference type="InterPro" id="IPR022683">
    <property type="entry name" value="Calpain_III"/>
</dbReference>
<dbReference type="InterPro" id="IPR022684">
    <property type="entry name" value="Calpain_cysteine_protease"/>
</dbReference>
<reference evidence="13" key="1">
    <citation type="journal article" date="2010" name="Genome Biol.">
        <title>Genome sequence of the necrotrophic plant pathogen Pythium ultimum reveals original pathogenicity mechanisms and effector repertoire.</title>
        <authorList>
            <person name="Levesque C.A."/>
            <person name="Brouwer H."/>
            <person name="Cano L."/>
            <person name="Hamilton J.P."/>
            <person name="Holt C."/>
            <person name="Huitema E."/>
            <person name="Raffaele S."/>
            <person name="Robideau G.P."/>
            <person name="Thines M."/>
            <person name="Win J."/>
            <person name="Zerillo M.M."/>
            <person name="Beakes G.W."/>
            <person name="Boore J.L."/>
            <person name="Busam D."/>
            <person name="Dumas B."/>
            <person name="Ferriera S."/>
            <person name="Fuerstenberg S.I."/>
            <person name="Gachon C.M."/>
            <person name="Gaulin E."/>
            <person name="Govers F."/>
            <person name="Grenville-Briggs L."/>
            <person name="Horner N."/>
            <person name="Hostetler J."/>
            <person name="Jiang R.H."/>
            <person name="Johnson J."/>
            <person name="Krajaejun T."/>
            <person name="Lin H."/>
            <person name="Meijer H.J."/>
            <person name="Moore B."/>
            <person name="Morris P."/>
            <person name="Phuntmart V."/>
            <person name="Puiu D."/>
            <person name="Shetty J."/>
            <person name="Stajich J.E."/>
            <person name="Tripathy S."/>
            <person name="Wawra S."/>
            <person name="van West P."/>
            <person name="Whitty B.R."/>
            <person name="Coutinho P.M."/>
            <person name="Henrissat B."/>
            <person name="Martin F."/>
            <person name="Thomas P.D."/>
            <person name="Tyler B.M."/>
            <person name="De Vries R.P."/>
            <person name="Kamoun S."/>
            <person name="Yandell M."/>
            <person name="Tisserat N."/>
            <person name="Buell C.R."/>
        </authorList>
    </citation>
    <scope>NUCLEOTIDE SEQUENCE</scope>
    <source>
        <strain evidence="13">DAOM:BR144</strain>
    </source>
</reference>
<feature type="transmembrane region" description="Helical" evidence="8">
    <location>
        <begin position="563"/>
        <end position="584"/>
    </location>
</feature>
<evidence type="ECO:0000256" key="1">
    <source>
        <dbReference type="ARBA" id="ARBA00007623"/>
    </source>
</evidence>
<feature type="transmembrane region" description="Helical" evidence="8">
    <location>
        <begin position="1505"/>
        <end position="1536"/>
    </location>
</feature>
<evidence type="ECO:0000256" key="8">
    <source>
        <dbReference type="SAM" id="Phobius"/>
    </source>
</evidence>
<dbReference type="VEuPathDB" id="FungiDB:PYU1_G001003"/>
<dbReference type="InterPro" id="IPR001300">
    <property type="entry name" value="Peptidase_C2_calpain_cat"/>
</dbReference>
<dbReference type="InterPro" id="IPR036020">
    <property type="entry name" value="WW_dom_sf"/>
</dbReference>
<keyword evidence="2" id="KW-0645">Protease</keyword>
<dbReference type="Gene3D" id="2.60.120.380">
    <property type="match status" value="1"/>
</dbReference>
<dbReference type="SUPFAM" id="SSF51045">
    <property type="entry name" value="WW domain"/>
    <property type="match status" value="1"/>
</dbReference>
<feature type="transmembrane region" description="Helical" evidence="8">
    <location>
        <begin position="1342"/>
        <end position="1362"/>
    </location>
</feature>
<dbReference type="Pfam" id="PF00397">
    <property type="entry name" value="WW"/>
    <property type="match status" value="1"/>
</dbReference>
<dbReference type="EnsemblProtists" id="PYU1_T001003">
    <property type="protein sequence ID" value="PYU1_T001003"/>
    <property type="gene ID" value="PYU1_G001003"/>
</dbReference>
<feature type="transmembrane region" description="Helical" evidence="8">
    <location>
        <begin position="867"/>
        <end position="886"/>
    </location>
</feature>
<feature type="transmembrane region" description="Helical" evidence="8">
    <location>
        <begin position="1462"/>
        <end position="1485"/>
    </location>
</feature>
<feature type="transmembrane region" description="Helical" evidence="8">
    <location>
        <begin position="816"/>
        <end position="835"/>
    </location>
</feature>
<keyword evidence="8" id="KW-0812">Transmembrane</keyword>
<evidence type="ECO:0000259" key="10">
    <source>
        <dbReference type="PROSITE" id="PS50020"/>
    </source>
</evidence>
<dbReference type="HOGENOM" id="CLU_227705_0_0_1"/>
<dbReference type="Pfam" id="PF00168">
    <property type="entry name" value="C2"/>
    <property type="match status" value="1"/>
</dbReference>
<feature type="transmembrane region" description="Helical" evidence="8">
    <location>
        <begin position="1556"/>
        <end position="1572"/>
    </location>
</feature>
<dbReference type="GO" id="GO:0004198">
    <property type="term" value="F:calcium-dependent cysteine-type endopeptidase activity"/>
    <property type="evidence" value="ECO:0007669"/>
    <property type="project" value="InterPro"/>
</dbReference>
<sequence>MAHPRSCRQRAAAATILQRLHVRLLTLVYIGAVVLTPHVLRAQTINEVGYPDPRYSKTKALTRFSCTGGPSNCPDGGEYAAAGGNLTITIIEMRNLPNLDGFGKAGLLTDAYIEASIGDNVRRSAVISNSLDPQWPPCKNNGCTGENDKMRDLNFGFRPAGTEITIKVYDEDSGFEFGDDLIAQVTVNSIYCSGFTAISQQTISADDSKWKMPQQPLCVEEIWIPLTADGECTSSNGIFTSTTTPCMRLRMTALPFQVRVEQVFLSGSVAVSGGMGGYFPNEDSWLYGRVYSASDTRMLSYFRMDRSKGGLLVRSDSASNNNKGNAALIPKYGYTPYAQFTINFDAEVFVFRRVDDAASAPEWLNTTFGWADTREYAQLMDVVGDFKAVAQNFSAHTVNEYGDAFQHGIITGMNLNQAFLDKTLSMYFIIASPHESFDVVPATYSKEFSRGVFVKLAAQFLPNFTFLAILVLRYLKRMNWRIERVHSFLAEKVVEKDKPATLSTSKAEASLKLDIKGAAANSSAKKSNVAIAGAGKKKKKDIVALLFLCYNESPQNLEFRRNLFYATLALSTIFVSPVLILITWGVTSILLVAPPAVGFALIFLGVGALCTMYGLVRWIKLGWRMTDIILRLFALAFLFAFVFLFSATFADPKVFIGGEDLDFFSLSSIFLTLNMMPMIWIAFTNDSKITKSLSQIVSAVSATKKVNMLKTKFKNLGTLGLKLATAKGQQQQESAAEQQKQSLKRSRKESVFAPLMGDHYTVEQSIPGFNRADILNNAFVTSAETRRAGNRRYYGGSIGILVIYCIVASVRSAYPTQAMGIAITVMLVDLCIYMLSRGFLSWSAGYIVFLMSCVRVCLAATSGEYWILGHAFLYMVFGTALCIEIIGKNLPRMNKQEAGGVTFFGHDQMQWRHFDMSTTPEFVLGFLSFFYIFLLLAVAFGTEANDTIRVPVAGQKWPLWIFGVLAFIVVLFVGLSLATSRAFFLQKEQLLSEYATKVYLFVRAFKLPFMLAAASEVLVICSGMFVYASTQSSFILVTSIFGPLILMLSLAVYAQWRKNDYRLVIWPPEDDEEDILDEDEDFDAEDALEKEAEIMRETFVLPPLKGKGNTSIYDSADETFKMPSLPPKNVLQGKFAPGTKPMEIKGPATMANKLGSTPAFGKSMLHSRKQTQSKEALNEELPSQPSNSSGGGDLTVILGGGPTEANAGAPNAPLAMKKAPTRRFGLLRDLLARRIGLRTLLSKQARRKYKEVGNLSPSNSAGSPRGGSSEPLLNSPTSSSRRQSSAINKESDVDFAVMSLYDAYRQGFLLPSDYVTLGCFAALLGLLFLYGAIISFTEKPGWLGHLLWVAGYVVLFSLFPTIKYFKIASVKADMKYAFGASYLLAWITGFIIFFHVMKQNVNEIEALIILSILVFYPIFLLFIVTLLKWKDEDYEITRPIKRIFGFCMAAISLWIFEMYIFAGVVFGVVLTFLLLLFLFITYFLVKWVENDMYLSPMYQRRANLIIVGSTIIAIGIGLFVGLNFFYCLSIVFIVLILKYAAHFAASWFVAKDEVSIFYSPYLFPVFSYNAYTNNVVDENQSIKYLYLIFFLCFSWGVSGVMFFDPLGFGVGLCSLVLLVFAGVTAHLCAVTPVKMGIASKYVNEMILKDASTAAKDVSEKRRKPFTLESTEFIELEKRERKVELEFQAIAYGGGAFAKKKNPFDKAKQGDVPSSANEDEPEPTSRRSGGDIAMEIEALERSCHVQIVGGLEVALPDGLLTIKDILYEILQLATGPFGFLYFFTLPWRLIQFLRWKYLPARWSRSSRSQPLQDQLDLVEKGDLAYLKSSIGEPSDLVGILMELPVLDEELDREFFEETRCIIHFQLLMLNAADARLSREKILFQKFLRENRFKLMSNGINPPANIFKTSSFASIDIPLVAVWLISLTPEERTRFHALKAAFNKEMERVDAIIDAEDSQSRLAQNELREYWKSHEEAQCRRRMQEFHARRMRRAAEGILPEELANQDETILNAQEAIMEIESGYSCTPGEFGRALQFVDREFPPDQTSIASCTHESDVVGWKVSTAINVVAGLFDGGTDPDDVMVGKLNDSWLLSAISIIAASGGIDDGKVDALIDNMFVTKQTSLTGAYAVRIFKNCQWETVIVDDHFPVLADSFKTTECAGAAFAHSKNFEELWVPLLEKAFAKYYGGYASLERGYVHHALKDLTGYDSEEIFLAQASRGSLKRTLWNQLLIYKANKFLMGAGTIMGENADTEILDTGLVFGACYVIYDVREIDGYQLLLLRNPPGDHDEWKGDWSDCSHLWTRRLKKLLKWNPDSDDNTFWMNFDDFCHAFRSLYICRYYDPVKWPIQVVNGAWHGDTACGLPTRHNPDCTLECNPQYSLSISRPTEFMVTITQVDPKGLAPVTVLPIAVYIVAQGKQKDRASRVKALTRENVVAHSGEPVRQREIQIHCELEARTYTILVVAYKKGMEGPFKLKVQSNYPVVLEQLWPAVWKDPSKATIAEKMASKMKETVAESSAMTKILEKKNELVSKIAAGAAVMDNALRDDETILKEELAKQQREEAETAAAAQTKSTKKADVPKHVWIEQWDENAGKPFYFNKQTGLSSWEKPPDF</sequence>
<feature type="compositionally biased region" description="Low complexity" evidence="7">
    <location>
        <begin position="1275"/>
        <end position="1285"/>
    </location>
</feature>
<keyword evidence="4" id="KW-0788">Thiol protease</keyword>
<feature type="transmembrane region" description="Helical" evidence="8">
    <location>
        <begin position="960"/>
        <end position="984"/>
    </location>
</feature>
<dbReference type="SUPFAM" id="SSF54001">
    <property type="entry name" value="Cysteine proteinases"/>
    <property type="match status" value="1"/>
</dbReference>
<dbReference type="Pfam" id="PF01067">
    <property type="entry name" value="Calpain_III"/>
    <property type="match status" value="1"/>
</dbReference>
<keyword evidence="13" id="KW-1185">Reference proteome</keyword>
<dbReference type="CDD" id="cd00030">
    <property type="entry name" value="C2"/>
    <property type="match status" value="1"/>
</dbReference>
<feature type="transmembrane region" description="Helical" evidence="8">
    <location>
        <begin position="20"/>
        <end position="40"/>
    </location>
</feature>
<dbReference type="SMART" id="SM00239">
    <property type="entry name" value="C2"/>
    <property type="match status" value="1"/>
</dbReference>
<evidence type="ECO:0008006" key="14">
    <source>
        <dbReference type="Google" id="ProtNLM"/>
    </source>
</evidence>
<dbReference type="CDD" id="cd00201">
    <property type="entry name" value="WW"/>
    <property type="match status" value="1"/>
</dbReference>
<dbReference type="PROSITE" id="PS01159">
    <property type="entry name" value="WW_DOMAIN_1"/>
    <property type="match status" value="1"/>
</dbReference>
<evidence type="ECO:0000256" key="4">
    <source>
        <dbReference type="ARBA" id="ARBA00022807"/>
    </source>
</evidence>
<dbReference type="PANTHER" id="PTHR10183:SF379">
    <property type="entry name" value="CALPAIN-5"/>
    <property type="match status" value="1"/>
</dbReference>
<feature type="region of interest" description="Disordered" evidence="7">
    <location>
        <begin position="1251"/>
        <end position="1286"/>
    </location>
</feature>
<evidence type="ECO:0000256" key="3">
    <source>
        <dbReference type="ARBA" id="ARBA00022801"/>
    </source>
</evidence>
<evidence type="ECO:0000259" key="9">
    <source>
        <dbReference type="PROSITE" id="PS50004"/>
    </source>
</evidence>
<dbReference type="InterPro" id="IPR022682">
    <property type="entry name" value="Calpain_domain_III"/>
</dbReference>
<feature type="domain" description="C2" evidence="9">
    <location>
        <begin position="66"/>
        <end position="211"/>
    </location>
</feature>
<dbReference type="GO" id="GO:0006508">
    <property type="term" value="P:proteolysis"/>
    <property type="evidence" value="ECO:0007669"/>
    <property type="project" value="UniProtKB-KW"/>
</dbReference>
<dbReference type="InterPro" id="IPR001202">
    <property type="entry name" value="WW_dom"/>
</dbReference>
<feature type="transmembrane region" description="Helical" evidence="8">
    <location>
        <begin position="1314"/>
        <end position="1336"/>
    </location>
</feature>
<keyword evidence="3" id="KW-0378">Hydrolase</keyword>
<feature type="domain" description="Calpain catalytic" evidence="11">
    <location>
        <begin position="2034"/>
        <end position="2341"/>
    </location>
</feature>
<evidence type="ECO:0000256" key="6">
    <source>
        <dbReference type="PROSITE-ProRule" id="PRU00239"/>
    </source>
</evidence>
<feature type="region of interest" description="Disordered" evidence="7">
    <location>
        <begin position="1153"/>
        <end position="1216"/>
    </location>
</feature>
<dbReference type="InParanoid" id="K3W7R2"/>
<evidence type="ECO:0000256" key="7">
    <source>
        <dbReference type="SAM" id="MobiDB-lite"/>
    </source>
</evidence>
<dbReference type="PROSITE" id="PS50004">
    <property type="entry name" value="C2"/>
    <property type="match status" value="1"/>
</dbReference>
<feature type="transmembrane region" description="Helical" evidence="8">
    <location>
        <begin position="661"/>
        <end position="683"/>
    </location>
</feature>
<comment type="similarity">
    <text evidence="1">Belongs to the peptidase C2 family.</text>
</comment>
<comment type="caution">
    <text evidence="6">Lacks conserved residue(s) required for the propagation of feature annotation.</text>
</comment>
<dbReference type="SMART" id="SM00230">
    <property type="entry name" value="CysPc"/>
    <property type="match status" value="1"/>
</dbReference>
<feature type="transmembrane region" description="Helical" evidence="8">
    <location>
        <begin position="596"/>
        <end position="616"/>
    </location>
</feature>
<dbReference type="SMART" id="SM00720">
    <property type="entry name" value="calpain_III"/>
    <property type="match status" value="1"/>
</dbReference>
<dbReference type="Proteomes" id="UP000019132">
    <property type="component" value="Unassembled WGS sequence"/>
</dbReference>
<keyword evidence="8" id="KW-1133">Transmembrane helix</keyword>
<dbReference type="PANTHER" id="PTHR10183">
    <property type="entry name" value="CALPAIN"/>
    <property type="match status" value="1"/>
</dbReference>
<evidence type="ECO:0000313" key="13">
    <source>
        <dbReference type="Proteomes" id="UP000019132"/>
    </source>
</evidence>
<accession>K3W7R2</accession>
<dbReference type="Gene3D" id="3.90.70.10">
    <property type="entry name" value="Cysteine proteinases"/>
    <property type="match status" value="1"/>
</dbReference>
<feature type="transmembrane region" description="Helical" evidence="8">
    <location>
        <begin position="1584"/>
        <end position="1603"/>
    </location>
</feature>
<feature type="transmembrane region" description="Helical" evidence="8">
    <location>
        <begin position="456"/>
        <end position="475"/>
    </location>
</feature>
<feature type="transmembrane region" description="Helical" evidence="8">
    <location>
        <begin position="1764"/>
        <end position="1786"/>
    </location>
</feature>
<feature type="transmembrane region" description="Helical" evidence="8">
    <location>
        <begin position="1034"/>
        <end position="1054"/>
    </location>
</feature>
<dbReference type="SUPFAM" id="SSF49758">
    <property type="entry name" value="Calpain large subunit, middle domain (domain III)"/>
    <property type="match status" value="1"/>
</dbReference>
<dbReference type="SMART" id="SM00456">
    <property type="entry name" value="WW"/>
    <property type="match status" value="1"/>
</dbReference>
<reference evidence="12" key="3">
    <citation type="submission" date="2015-02" db="UniProtKB">
        <authorList>
            <consortium name="EnsemblProtists"/>
        </authorList>
    </citation>
    <scope>IDENTIFICATION</scope>
    <source>
        <strain evidence="12">DAOM BR144</strain>
    </source>
</reference>
<evidence type="ECO:0000256" key="2">
    <source>
        <dbReference type="ARBA" id="ARBA00022670"/>
    </source>
</evidence>
<proteinExistence type="inferred from homology"/>
<feature type="transmembrane region" description="Helical" evidence="8">
    <location>
        <begin position="922"/>
        <end position="940"/>
    </location>
</feature>
<feature type="region of interest" description="Disordered" evidence="7">
    <location>
        <begin position="1701"/>
        <end position="1729"/>
    </location>
</feature>
<dbReference type="InterPro" id="IPR035892">
    <property type="entry name" value="C2_domain_sf"/>
</dbReference>
<dbReference type="PROSITE" id="PS50203">
    <property type="entry name" value="CALPAIN_CAT"/>
    <property type="match status" value="1"/>
</dbReference>
<feature type="compositionally biased region" description="Gly residues" evidence="7">
    <location>
        <begin position="1189"/>
        <end position="1202"/>
    </location>
</feature>
<dbReference type="PROSITE" id="PS50020">
    <property type="entry name" value="WW_DOMAIN_2"/>
    <property type="match status" value="1"/>
</dbReference>
<evidence type="ECO:0000256" key="5">
    <source>
        <dbReference type="PIRSR" id="PIRSR622684-1"/>
    </source>
</evidence>
<dbReference type="EMBL" id="GL376620">
    <property type="status" value="NOT_ANNOTATED_CDS"/>
    <property type="molecule type" value="Genomic_DNA"/>
</dbReference>
<name>K3W7R2_GLOUD</name>
<feature type="transmembrane region" description="Helical" evidence="8">
    <location>
        <begin position="1406"/>
        <end position="1427"/>
    </location>
</feature>
<feature type="transmembrane region" description="Helical" evidence="8">
    <location>
        <begin position="1609"/>
        <end position="1630"/>
    </location>
</feature>
<feature type="domain" description="WW" evidence="10">
    <location>
        <begin position="2584"/>
        <end position="2612"/>
    </location>
</feature>
<dbReference type="InterPro" id="IPR000008">
    <property type="entry name" value="C2_dom"/>
</dbReference>
<feature type="active site" evidence="5">
    <location>
        <position position="2283"/>
    </location>
</feature>
<feature type="transmembrane region" description="Helical" evidence="8">
    <location>
        <begin position="793"/>
        <end position="810"/>
    </location>
</feature>
<dbReference type="Gene3D" id="2.20.70.10">
    <property type="match status" value="1"/>
</dbReference>
<dbReference type="STRING" id="431595.K3W7R2"/>
<protein>
    <recommendedName>
        <fullName evidence="14">C2 domain-containing protein</fullName>
    </recommendedName>
</protein>
<feature type="transmembrane region" description="Helical" evidence="8">
    <location>
        <begin position="842"/>
        <end position="861"/>
    </location>
</feature>